<keyword evidence="17" id="KW-1185">Reference proteome</keyword>
<dbReference type="Proteomes" id="UP000504618">
    <property type="component" value="Unplaced"/>
</dbReference>
<keyword evidence="11" id="KW-0131">Cell cycle</keyword>
<evidence type="ECO:0000256" key="3">
    <source>
        <dbReference type="ARBA" id="ARBA00022723"/>
    </source>
</evidence>
<comment type="similarity">
    <text evidence="2">Belongs to the THAP1 family.</text>
</comment>
<proteinExistence type="inferred from homology"/>
<dbReference type="Pfam" id="PF05485">
    <property type="entry name" value="THAP"/>
    <property type="match status" value="1"/>
</dbReference>
<dbReference type="PANTHER" id="PTHR46600">
    <property type="entry name" value="THAP DOMAIN-CONTAINING"/>
    <property type="match status" value="1"/>
</dbReference>
<evidence type="ECO:0000256" key="4">
    <source>
        <dbReference type="ARBA" id="ARBA00022771"/>
    </source>
</evidence>
<dbReference type="Gene3D" id="6.20.210.20">
    <property type="entry name" value="THAP domain"/>
    <property type="match status" value="1"/>
</dbReference>
<evidence type="ECO:0000259" key="16">
    <source>
        <dbReference type="PROSITE" id="PS50950"/>
    </source>
</evidence>
<evidence type="ECO:0000256" key="8">
    <source>
        <dbReference type="ARBA" id="ARBA00023125"/>
    </source>
</evidence>
<organism evidence="17 18">
    <name type="scientific">Temnothorax curvispinosus</name>
    <dbReference type="NCBI Taxonomy" id="300111"/>
    <lineage>
        <taxon>Eukaryota</taxon>
        <taxon>Metazoa</taxon>
        <taxon>Ecdysozoa</taxon>
        <taxon>Arthropoda</taxon>
        <taxon>Hexapoda</taxon>
        <taxon>Insecta</taxon>
        <taxon>Pterygota</taxon>
        <taxon>Neoptera</taxon>
        <taxon>Endopterygota</taxon>
        <taxon>Hymenoptera</taxon>
        <taxon>Apocrita</taxon>
        <taxon>Aculeata</taxon>
        <taxon>Formicoidea</taxon>
        <taxon>Formicidae</taxon>
        <taxon>Myrmicinae</taxon>
        <taxon>Temnothorax</taxon>
    </lineage>
</organism>
<evidence type="ECO:0000313" key="17">
    <source>
        <dbReference type="Proteomes" id="UP000504618"/>
    </source>
</evidence>
<evidence type="ECO:0000256" key="2">
    <source>
        <dbReference type="ARBA" id="ARBA00006177"/>
    </source>
</evidence>
<dbReference type="InterPro" id="IPR026516">
    <property type="entry name" value="THAP1/10"/>
</dbReference>
<keyword evidence="6" id="KW-0805">Transcription regulation</keyword>
<dbReference type="GO" id="GO:0008270">
    <property type="term" value="F:zinc ion binding"/>
    <property type="evidence" value="ECO:0007669"/>
    <property type="project" value="UniProtKB-KW"/>
</dbReference>
<accession>A0A6J1QHN0</accession>
<dbReference type="SUPFAM" id="SSF57716">
    <property type="entry name" value="Glucocorticoid receptor-like (DNA-binding domain)"/>
    <property type="match status" value="1"/>
</dbReference>
<evidence type="ECO:0000256" key="9">
    <source>
        <dbReference type="ARBA" id="ARBA00023163"/>
    </source>
</evidence>
<dbReference type="GeneID" id="112461059"/>
<dbReference type="InterPro" id="IPR013087">
    <property type="entry name" value="Znf_C2H2_type"/>
</dbReference>
<keyword evidence="7 14" id="KW-0175">Coiled coil</keyword>
<keyword evidence="8 13" id="KW-0238">DNA-binding</keyword>
<gene>
    <name evidence="18" type="primary">LOC112461059</name>
</gene>
<dbReference type="InterPro" id="IPR038441">
    <property type="entry name" value="THAP_Znf_sf"/>
</dbReference>
<protein>
    <submittedName>
        <fullName evidence="18">THAP domain-containing protein 1-like</fullName>
    </submittedName>
</protein>
<dbReference type="InterPro" id="IPR006612">
    <property type="entry name" value="THAP_Znf"/>
</dbReference>
<comment type="subcellular location">
    <subcellularLocation>
        <location evidence="1">Nucleus</location>
        <location evidence="1">Nucleoplasm</location>
    </subcellularLocation>
</comment>
<dbReference type="SMART" id="SM00980">
    <property type="entry name" value="THAP"/>
    <property type="match status" value="1"/>
</dbReference>
<feature type="domain" description="C2H2-type" evidence="15">
    <location>
        <begin position="3"/>
        <end position="31"/>
    </location>
</feature>
<evidence type="ECO:0000256" key="13">
    <source>
        <dbReference type="PROSITE-ProRule" id="PRU00309"/>
    </source>
</evidence>
<dbReference type="PROSITE" id="PS50950">
    <property type="entry name" value="ZF_THAP"/>
    <property type="match status" value="1"/>
</dbReference>
<reference evidence="18" key="1">
    <citation type="submission" date="2025-08" db="UniProtKB">
        <authorList>
            <consortium name="RefSeq"/>
        </authorList>
    </citation>
    <scope>IDENTIFICATION</scope>
    <source>
        <tissue evidence="18">Whole body</tissue>
    </source>
</reference>
<evidence type="ECO:0000256" key="7">
    <source>
        <dbReference type="ARBA" id="ARBA00023054"/>
    </source>
</evidence>
<dbReference type="GO" id="GO:0043565">
    <property type="term" value="F:sequence-specific DNA binding"/>
    <property type="evidence" value="ECO:0007669"/>
    <property type="project" value="InterPro"/>
</dbReference>
<dbReference type="RefSeq" id="XP_024881894.1">
    <property type="nucleotide sequence ID" value="XM_025026126.1"/>
</dbReference>
<dbReference type="GO" id="GO:0005654">
    <property type="term" value="C:nucleoplasm"/>
    <property type="evidence" value="ECO:0007669"/>
    <property type="project" value="UniProtKB-SubCell"/>
</dbReference>
<keyword evidence="4 12" id="KW-0863">Zinc-finger</keyword>
<evidence type="ECO:0000256" key="6">
    <source>
        <dbReference type="ARBA" id="ARBA00023015"/>
    </source>
</evidence>
<evidence type="ECO:0000256" key="14">
    <source>
        <dbReference type="SAM" id="Coils"/>
    </source>
</evidence>
<evidence type="ECO:0000256" key="12">
    <source>
        <dbReference type="PROSITE-ProRule" id="PRU00042"/>
    </source>
</evidence>
<evidence type="ECO:0000256" key="5">
    <source>
        <dbReference type="ARBA" id="ARBA00022833"/>
    </source>
</evidence>
<sequence length="242" mass="28134">MVYTCNICGEAYNLQAAITFHRIPKNKGRREVWLKSIGTKIRNFKPPLSAKICSQHFTTDSFYLSIDGKRLLKAEAIPTLFHITRRRLETYPENENDDIYENLQHENEANPTIMAVSSTVTTQSDTADEIHNSDATCETLSTSRTIVPQTETQHLSSETRQNVISIDEENSQNCNKLRKQLQEANARNAMLQQKLTCLQQKNRRFEKSIKKLLTLLKHFYKRTKCYQKMLVRYSNKVMNTRI</sequence>
<keyword evidence="3" id="KW-0479">Metal-binding</keyword>
<keyword evidence="9" id="KW-0804">Transcription</keyword>
<feature type="coiled-coil region" evidence="14">
    <location>
        <begin position="167"/>
        <end position="208"/>
    </location>
</feature>
<feature type="domain" description="THAP-type" evidence="16">
    <location>
        <begin position="1"/>
        <end position="81"/>
    </location>
</feature>
<evidence type="ECO:0000259" key="15">
    <source>
        <dbReference type="PROSITE" id="PS50157"/>
    </source>
</evidence>
<dbReference type="PANTHER" id="PTHR46600:SF1">
    <property type="entry name" value="THAP DOMAIN-CONTAINING PROTEIN 1"/>
    <property type="match status" value="1"/>
</dbReference>
<evidence type="ECO:0000313" key="18">
    <source>
        <dbReference type="RefSeq" id="XP_024881894.1"/>
    </source>
</evidence>
<dbReference type="AlphaFoldDB" id="A0A6J1QHN0"/>
<dbReference type="OrthoDB" id="7549798at2759"/>
<dbReference type="PROSITE" id="PS50157">
    <property type="entry name" value="ZINC_FINGER_C2H2_2"/>
    <property type="match status" value="1"/>
</dbReference>
<dbReference type="SMART" id="SM00692">
    <property type="entry name" value="DM3"/>
    <property type="match status" value="1"/>
</dbReference>
<name>A0A6J1QHN0_9HYME</name>
<keyword evidence="5" id="KW-0862">Zinc</keyword>
<keyword evidence="10" id="KW-0539">Nucleus</keyword>
<evidence type="ECO:0000256" key="10">
    <source>
        <dbReference type="ARBA" id="ARBA00023242"/>
    </source>
</evidence>
<evidence type="ECO:0000256" key="1">
    <source>
        <dbReference type="ARBA" id="ARBA00004642"/>
    </source>
</evidence>
<evidence type="ECO:0000256" key="11">
    <source>
        <dbReference type="ARBA" id="ARBA00023306"/>
    </source>
</evidence>